<dbReference type="AlphaFoldDB" id="A0A6A6UIE7"/>
<feature type="transmembrane region" description="Helical" evidence="1">
    <location>
        <begin position="99"/>
        <end position="119"/>
    </location>
</feature>
<feature type="transmembrane region" description="Helical" evidence="1">
    <location>
        <begin position="162"/>
        <end position="184"/>
    </location>
</feature>
<dbReference type="OrthoDB" id="3937007at2759"/>
<feature type="transmembrane region" description="Helical" evidence="1">
    <location>
        <begin position="238"/>
        <end position="260"/>
    </location>
</feature>
<reference evidence="3" key="1">
    <citation type="journal article" date="2020" name="Stud. Mycol.">
        <title>101 Dothideomycetes genomes: a test case for predicting lifestyles and emergence of pathogens.</title>
        <authorList>
            <person name="Haridas S."/>
            <person name="Albert R."/>
            <person name="Binder M."/>
            <person name="Bloem J."/>
            <person name="Labutti K."/>
            <person name="Salamov A."/>
            <person name="Andreopoulos B."/>
            <person name="Baker S."/>
            <person name="Barry K."/>
            <person name="Bills G."/>
            <person name="Bluhm B."/>
            <person name="Cannon C."/>
            <person name="Castanera R."/>
            <person name="Culley D."/>
            <person name="Daum C."/>
            <person name="Ezra D."/>
            <person name="Gonzalez J."/>
            <person name="Henrissat B."/>
            <person name="Kuo A."/>
            <person name="Liang C."/>
            <person name="Lipzen A."/>
            <person name="Lutzoni F."/>
            <person name="Magnuson J."/>
            <person name="Mondo S."/>
            <person name="Nolan M."/>
            <person name="Ohm R."/>
            <person name="Pangilinan J."/>
            <person name="Park H.-J."/>
            <person name="Ramirez L."/>
            <person name="Alfaro M."/>
            <person name="Sun H."/>
            <person name="Tritt A."/>
            <person name="Yoshinaga Y."/>
            <person name="Zwiers L.-H."/>
            <person name="Turgeon B."/>
            <person name="Goodwin S."/>
            <person name="Spatafora J."/>
            <person name="Crous P."/>
            <person name="Grigoriev I."/>
        </authorList>
    </citation>
    <scope>NUCLEOTIDE SEQUENCE</scope>
    <source>
        <strain evidence="3">CBS 115976</strain>
    </source>
</reference>
<evidence type="ECO:0000313" key="3">
    <source>
        <dbReference type="EMBL" id="KAF2671237.1"/>
    </source>
</evidence>
<feature type="signal peptide" evidence="2">
    <location>
        <begin position="1"/>
        <end position="27"/>
    </location>
</feature>
<keyword evidence="1" id="KW-1133">Transmembrane helix</keyword>
<evidence type="ECO:0000313" key="4">
    <source>
        <dbReference type="Proteomes" id="UP000799302"/>
    </source>
</evidence>
<proteinExistence type="predicted"/>
<organism evidence="3 4">
    <name type="scientific">Microthyrium microscopicum</name>
    <dbReference type="NCBI Taxonomy" id="703497"/>
    <lineage>
        <taxon>Eukaryota</taxon>
        <taxon>Fungi</taxon>
        <taxon>Dikarya</taxon>
        <taxon>Ascomycota</taxon>
        <taxon>Pezizomycotina</taxon>
        <taxon>Dothideomycetes</taxon>
        <taxon>Dothideomycetes incertae sedis</taxon>
        <taxon>Microthyriales</taxon>
        <taxon>Microthyriaceae</taxon>
        <taxon>Microthyrium</taxon>
    </lineage>
</organism>
<dbReference type="EMBL" id="MU004233">
    <property type="protein sequence ID" value="KAF2671237.1"/>
    <property type="molecule type" value="Genomic_DNA"/>
</dbReference>
<evidence type="ECO:0000256" key="1">
    <source>
        <dbReference type="SAM" id="Phobius"/>
    </source>
</evidence>
<keyword evidence="4" id="KW-1185">Reference proteome</keyword>
<protein>
    <submittedName>
        <fullName evidence="3">Uncharacterized protein</fullName>
    </submittedName>
</protein>
<accession>A0A6A6UIE7</accession>
<evidence type="ECO:0000256" key="2">
    <source>
        <dbReference type="SAM" id="SignalP"/>
    </source>
</evidence>
<name>A0A6A6UIE7_9PEZI</name>
<sequence length="298" mass="33311">MATSHFNILATPILLLLTSFFFNAVSAAPIHFDFGEWLKGELFPKAGANINSELQCYSLPYGGYGFLSHVLTYYTVICTMFGRRPFAPWSELQKGRFDIFLTIFSTLGTIIPASFTISSCRNRWQFILLGVWKLMLALCSNFSVLHQAIAVRNGGAHTDGEAAWTLIVYILGTIIGLVGLFSLVAEGIPYDSKIRIVTYVFGGIVGVPAIAFTMWLIWCLFASPFIWCCAYDRKSKYAATWGGVSFSIFVGLFTLLAAFYSDWSLAAITHNWSGSPSDDNKVLYWTYFAAKRLLLFVW</sequence>
<keyword evidence="2" id="KW-0732">Signal</keyword>
<feature type="chain" id="PRO_5025357746" evidence="2">
    <location>
        <begin position="28"/>
        <end position="298"/>
    </location>
</feature>
<feature type="transmembrane region" description="Helical" evidence="1">
    <location>
        <begin position="126"/>
        <end position="150"/>
    </location>
</feature>
<feature type="transmembrane region" description="Helical" evidence="1">
    <location>
        <begin position="196"/>
        <end position="218"/>
    </location>
</feature>
<gene>
    <name evidence="3" type="ORF">BT63DRAFT_210961</name>
</gene>
<keyword evidence="1" id="KW-0472">Membrane</keyword>
<dbReference type="Proteomes" id="UP000799302">
    <property type="component" value="Unassembled WGS sequence"/>
</dbReference>
<keyword evidence="1" id="KW-0812">Transmembrane</keyword>